<feature type="compositionally biased region" description="Basic and acidic residues" evidence="2">
    <location>
        <begin position="429"/>
        <end position="462"/>
    </location>
</feature>
<comment type="caution">
    <text evidence="3">The sequence shown here is derived from an EMBL/GenBank/DDBJ whole genome shotgun (WGS) entry which is preliminary data.</text>
</comment>
<feature type="region of interest" description="Disordered" evidence="2">
    <location>
        <begin position="416"/>
        <end position="496"/>
    </location>
</feature>
<feature type="region of interest" description="Disordered" evidence="2">
    <location>
        <begin position="656"/>
        <end position="724"/>
    </location>
</feature>
<dbReference type="AlphaFoldDB" id="A0A918J2C6"/>
<dbReference type="Proteomes" id="UP000634668">
    <property type="component" value="Unassembled WGS sequence"/>
</dbReference>
<evidence type="ECO:0000313" key="3">
    <source>
        <dbReference type="EMBL" id="GGW43572.1"/>
    </source>
</evidence>
<evidence type="ECO:0000313" key="4">
    <source>
        <dbReference type="Proteomes" id="UP000634668"/>
    </source>
</evidence>
<reference evidence="3" key="1">
    <citation type="journal article" date="2014" name="Int. J. Syst. Evol. Microbiol.">
        <title>Complete genome sequence of Corynebacterium casei LMG S-19264T (=DSM 44701T), isolated from a smear-ripened cheese.</title>
        <authorList>
            <consortium name="US DOE Joint Genome Institute (JGI-PGF)"/>
            <person name="Walter F."/>
            <person name="Albersmeier A."/>
            <person name="Kalinowski J."/>
            <person name="Ruckert C."/>
        </authorList>
    </citation>
    <scope>NUCLEOTIDE SEQUENCE</scope>
    <source>
        <strain evidence="3">KCTC 12113</strain>
    </source>
</reference>
<feature type="compositionally biased region" description="Low complexity" evidence="2">
    <location>
        <begin position="469"/>
        <end position="479"/>
    </location>
</feature>
<keyword evidence="1" id="KW-0175">Coiled coil</keyword>
<proteinExistence type="predicted"/>
<reference evidence="3" key="2">
    <citation type="submission" date="2020-09" db="EMBL/GenBank/DDBJ databases">
        <authorList>
            <person name="Sun Q."/>
            <person name="Kim S."/>
        </authorList>
    </citation>
    <scope>NUCLEOTIDE SEQUENCE</scope>
    <source>
        <strain evidence="3">KCTC 12113</strain>
    </source>
</reference>
<feature type="compositionally biased region" description="Basic and acidic residues" evidence="2">
    <location>
        <begin position="656"/>
        <end position="675"/>
    </location>
</feature>
<keyword evidence="4" id="KW-1185">Reference proteome</keyword>
<feature type="coiled-coil region" evidence="1">
    <location>
        <begin position="729"/>
        <end position="775"/>
    </location>
</feature>
<evidence type="ECO:0000256" key="1">
    <source>
        <dbReference type="SAM" id="Coils"/>
    </source>
</evidence>
<accession>A0A918J2C6</accession>
<evidence type="ECO:0000256" key="2">
    <source>
        <dbReference type="SAM" id="MobiDB-lite"/>
    </source>
</evidence>
<sequence length="865" mass="99988">MEDFEMQMIFPSHTKKSREIIKGTGNGTIPEGTRMEWKINSLHTTNVNFTTEDTLYNFIRKDNLFHFHQKVYNDLNYTISASNLAVKDYEKLGYSLTVIKDAFPTIRVQQILDSINPNISYYRGEATDDYELSNIRLVYYPSDDKALAKVLGISKPEQNYDSFYYTFPSGLALEQGKEYSFYFEALDNDGVNGSKSTKSQVFTTQILKDNELLDRDIKAKKDILSNMDRSIEKFKQQQTSLEQLKREQKEKERLSFNDKNKIHDFLKKQEQQEQLMNRFRNELKENLQRTNKEDKKNKLLRERLERQEIEARKNEKLLEELKKLSDKINKEELTKRLEEMGKNQKNSQRNLEQLLELTKRYYVEEKVNQLGEKLKELSKAQKSLAEENLENKNLINEQENLNKKFEEISEQLEEVQRDNESLKKPMTLEIDKTKEESIKTDQKNALEELGKDQSKKEAENNREISNTNKAKSQQKSAAQKMKEMGEQLQLSAGSSGASDVMEDSQVLRQILDNLLHFSFQQEELHHNLAEVDITSNLFSGTLKRQQELRELFNHVDDSLFALSLRQIEISELVNKQITEVYYNLDNTLESLAESQFHKASSDQKYVLTATNELADLLASILENMQQQMQSGSGGGGGGPEFQLPDLILGQQELQEKMEGLGKQSKKDGEKGENGQKGENSPGEDGNSKEGKKGQPKVQGQGTSEGEGNSPNGKNGENSKNDNNPSEAELQEIYDLYKEQQRLREQLENQLNSLLNNEERTLGEKLAKQMEEFQNQLLENGITQETLSQINNINYELLKLENATMKQGEKEERESRTADDRFQNPLLSTPEVFKKTNIDVDILNRQALPLRQTYKNKVKEYFKSDD</sequence>
<gene>
    <name evidence="3" type="ORF">GCM10007383_30140</name>
</gene>
<dbReference type="EMBL" id="BMWP01000024">
    <property type="protein sequence ID" value="GGW43572.1"/>
    <property type="molecule type" value="Genomic_DNA"/>
</dbReference>
<protein>
    <recommendedName>
        <fullName evidence="5">Liver stage antigen</fullName>
    </recommendedName>
</protein>
<feature type="compositionally biased region" description="Polar residues" evidence="2">
    <location>
        <begin position="703"/>
        <end position="724"/>
    </location>
</feature>
<name>A0A918J2C6_9FLAO</name>
<organism evidence="3 4">
    <name type="scientific">Arenibacter certesii</name>
    <dbReference type="NCBI Taxonomy" id="228955"/>
    <lineage>
        <taxon>Bacteria</taxon>
        <taxon>Pseudomonadati</taxon>
        <taxon>Bacteroidota</taxon>
        <taxon>Flavobacteriia</taxon>
        <taxon>Flavobacteriales</taxon>
        <taxon>Flavobacteriaceae</taxon>
        <taxon>Arenibacter</taxon>
    </lineage>
</organism>
<evidence type="ECO:0008006" key="5">
    <source>
        <dbReference type="Google" id="ProtNLM"/>
    </source>
</evidence>